<feature type="compositionally biased region" description="Basic residues" evidence="1">
    <location>
        <begin position="64"/>
        <end position="79"/>
    </location>
</feature>
<protein>
    <submittedName>
        <fullName evidence="2">Uncharacterized protein</fullName>
    </submittedName>
</protein>
<dbReference type="Proteomes" id="UP001296706">
    <property type="component" value="Unassembled WGS sequence"/>
</dbReference>
<feature type="region of interest" description="Disordered" evidence="1">
    <location>
        <begin position="1"/>
        <end position="79"/>
    </location>
</feature>
<accession>A0ABX1RKN2</accession>
<name>A0ABX1RKN2_9PSEU</name>
<evidence type="ECO:0000313" key="3">
    <source>
        <dbReference type="Proteomes" id="UP001296706"/>
    </source>
</evidence>
<keyword evidence="3" id="KW-1185">Reference proteome</keyword>
<dbReference type="EMBL" id="JAAXKY010000103">
    <property type="protein sequence ID" value="NMH80499.1"/>
    <property type="molecule type" value="Genomic_DNA"/>
</dbReference>
<feature type="non-terminal residue" evidence="2">
    <location>
        <position position="1"/>
    </location>
</feature>
<evidence type="ECO:0000313" key="2">
    <source>
        <dbReference type="EMBL" id="NMH80499.1"/>
    </source>
</evidence>
<gene>
    <name evidence="2" type="ORF">HF577_25865</name>
</gene>
<reference evidence="2 3" key="1">
    <citation type="submission" date="2020-04" db="EMBL/GenBank/DDBJ databases">
        <authorList>
            <person name="Klaysubun C."/>
            <person name="Duangmal K."/>
            <person name="Lipun K."/>
        </authorList>
    </citation>
    <scope>NUCLEOTIDE SEQUENCE [LARGE SCALE GENOMIC DNA]</scope>
    <source>
        <strain evidence="2 3">JCM 11839</strain>
    </source>
</reference>
<sequence>REQLPLPRRRRQAHLEPQLRNPGGGDAGTPFSAFSTTNDKPAESSPGATVPTTGPDAAAAFHSATRRGRMRRRPRFFEG</sequence>
<dbReference type="RefSeq" id="WP_211174826.1">
    <property type="nucleotide sequence ID" value="NZ_JAAXKY010000103.1"/>
</dbReference>
<evidence type="ECO:0000256" key="1">
    <source>
        <dbReference type="SAM" id="MobiDB-lite"/>
    </source>
</evidence>
<organism evidence="2 3">
    <name type="scientific">Pseudonocardia xinjiangensis</name>
    <dbReference type="NCBI Taxonomy" id="75289"/>
    <lineage>
        <taxon>Bacteria</taxon>
        <taxon>Bacillati</taxon>
        <taxon>Actinomycetota</taxon>
        <taxon>Actinomycetes</taxon>
        <taxon>Pseudonocardiales</taxon>
        <taxon>Pseudonocardiaceae</taxon>
        <taxon>Pseudonocardia</taxon>
    </lineage>
</organism>
<comment type="caution">
    <text evidence="2">The sequence shown here is derived from an EMBL/GenBank/DDBJ whole genome shotgun (WGS) entry which is preliminary data.</text>
</comment>
<proteinExistence type="predicted"/>